<dbReference type="Gene3D" id="3.40.50.720">
    <property type="entry name" value="NAD(P)-binding Rossmann-like Domain"/>
    <property type="match status" value="1"/>
</dbReference>
<dbReference type="Proteomes" id="UP001621964">
    <property type="component" value="Unassembled WGS sequence"/>
</dbReference>
<feature type="active site" description="Proton acceptor" evidence="8">
    <location>
        <position position="68"/>
    </location>
</feature>
<evidence type="ECO:0000256" key="3">
    <source>
        <dbReference type="ARBA" id="ARBA00022605"/>
    </source>
</evidence>
<name>A0ABW8Q362_9NEIS</name>
<feature type="domain" description="Shikimate dehydrogenase substrate binding N-terminal" evidence="10">
    <location>
        <begin position="9"/>
        <end position="91"/>
    </location>
</feature>
<dbReference type="InterPro" id="IPR011342">
    <property type="entry name" value="Shikimate_DH"/>
</dbReference>
<feature type="domain" description="SDH C-terminal" evidence="11">
    <location>
        <begin position="237"/>
        <end position="259"/>
    </location>
</feature>
<dbReference type="InterPro" id="IPR041121">
    <property type="entry name" value="SDH_C"/>
</dbReference>
<feature type="binding site" evidence="8">
    <location>
        <begin position="17"/>
        <end position="19"/>
    </location>
    <ligand>
        <name>shikimate</name>
        <dbReference type="ChEBI" id="CHEBI:36208"/>
    </ligand>
</feature>
<dbReference type="PANTHER" id="PTHR21089:SF1">
    <property type="entry name" value="BIFUNCTIONAL 3-DEHYDROQUINATE DEHYDRATASE_SHIKIMATE DEHYDROGENASE, CHLOROPLASTIC"/>
    <property type="match status" value="1"/>
</dbReference>
<evidence type="ECO:0000256" key="2">
    <source>
        <dbReference type="ARBA" id="ARBA00012962"/>
    </source>
</evidence>
<organism evidence="12 13">
    <name type="scientific">Neisseria oralis</name>
    <dbReference type="NCBI Taxonomy" id="1107316"/>
    <lineage>
        <taxon>Bacteria</taxon>
        <taxon>Pseudomonadati</taxon>
        <taxon>Pseudomonadota</taxon>
        <taxon>Betaproteobacteria</taxon>
        <taxon>Neisseriales</taxon>
        <taxon>Neisseriaceae</taxon>
        <taxon>Neisseria</taxon>
    </lineage>
</organism>
<feature type="binding site" evidence="8">
    <location>
        <position position="215"/>
    </location>
    <ligand>
        <name>shikimate</name>
        <dbReference type="ChEBI" id="CHEBI:36208"/>
    </ligand>
</feature>
<evidence type="ECO:0000256" key="1">
    <source>
        <dbReference type="ARBA" id="ARBA00004871"/>
    </source>
</evidence>
<dbReference type="InterPro" id="IPR046346">
    <property type="entry name" value="Aminoacid_DH-like_N_sf"/>
</dbReference>
<comment type="subunit">
    <text evidence="8">Homodimer.</text>
</comment>
<keyword evidence="3 8" id="KW-0028">Amino-acid biosynthesis</keyword>
<evidence type="ECO:0000256" key="6">
    <source>
        <dbReference type="ARBA" id="ARBA00023141"/>
    </source>
</evidence>
<dbReference type="SUPFAM" id="SSF53223">
    <property type="entry name" value="Aminoacid dehydrogenase-like, N-terminal domain"/>
    <property type="match status" value="1"/>
</dbReference>
<dbReference type="SUPFAM" id="SSF51735">
    <property type="entry name" value="NAD(P)-binding Rossmann-fold domains"/>
    <property type="match status" value="1"/>
</dbReference>
<keyword evidence="13" id="KW-1185">Reference proteome</keyword>
<feature type="binding site" evidence="8">
    <location>
        <begin position="153"/>
        <end position="158"/>
    </location>
    <ligand>
        <name>NADP(+)</name>
        <dbReference type="ChEBI" id="CHEBI:58349"/>
    </ligand>
</feature>
<proteinExistence type="inferred from homology"/>
<feature type="binding site" evidence="8">
    <location>
        <begin position="129"/>
        <end position="133"/>
    </location>
    <ligand>
        <name>NADP(+)</name>
        <dbReference type="ChEBI" id="CHEBI:58349"/>
    </ligand>
</feature>
<comment type="caution">
    <text evidence="12">The sequence shown here is derived from an EMBL/GenBank/DDBJ whole genome shotgun (WGS) entry which is preliminary data.</text>
</comment>
<dbReference type="Pfam" id="PF18317">
    <property type="entry name" value="SDH_C"/>
    <property type="match status" value="1"/>
</dbReference>
<dbReference type="HAMAP" id="MF_00222">
    <property type="entry name" value="Shikimate_DH_AroE"/>
    <property type="match status" value="1"/>
</dbReference>
<reference evidence="12 13" key="1">
    <citation type="submission" date="2024-11" db="EMBL/GenBank/DDBJ databases">
        <authorList>
            <person name="Mikucki A.G."/>
            <person name="Kahler C.M."/>
        </authorList>
    </citation>
    <scope>NUCLEOTIDE SEQUENCE [LARGE SCALE GENOMIC DNA]</scope>
    <source>
        <strain evidence="12 13">EXNM717</strain>
    </source>
</reference>
<dbReference type="InterPro" id="IPR013708">
    <property type="entry name" value="Shikimate_DH-bd_N"/>
</dbReference>
<comment type="catalytic activity">
    <reaction evidence="7 8">
        <text>shikimate + NADP(+) = 3-dehydroshikimate + NADPH + H(+)</text>
        <dbReference type="Rhea" id="RHEA:17737"/>
        <dbReference type="ChEBI" id="CHEBI:15378"/>
        <dbReference type="ChEBI" id="CHEBI:16630"/>
        <dbReference type="ChEBI" id="CHEBI:36208"/>
        <dbReference type="ChEBI" id="CHEBI:57783"/>
        <dbReference type="ChEBI" id="CHEBI:58349"/>
        <dbReference type="EC" id="1.1.1.25"/>
    </reaction>
</comment>
<dbReference type="Gene3D" id="3.40.50.10860">
    <property type="entry name" value="Leucine Dehydrogenase, chain A, domain 1"/>
    <property type="match status" value="1"/>
</dbReference>
<dbReference type="GO" id="GO:0004764">
    <property type="term" value="F:shikimate 3-dehydrogenase (NADP+) activity"/>
    <property type="evidence" value="ECO:0007669"/>
    <property type="project" value="UniProtKB-EC"/>
</dbReference>
<dbReference type="Pfam" id="PF08501">
    <property type="entry name" value="Shikimate_dh_N"/>
    <property type="match status" value="1"/>
</dbReference>
<evidence type="ECO:0000313" key="13">
    <source>
        <dbReference type="Proteomes" id="UP001621964"/>
    </source>
</evidence>
<sequence length="269" mass="28492">MNDKPRYAVIGNPVAHSRSPEIHRQFAAQEYVEIEYVRICAEIGGFAQAAERFFAEGGQGANVTVPFKTDAFDWVDEHSERAAAAGAVNTVIPLGGGRFLGDNTDGAGLVGDMVRQGVSPKGKHILLLGAGGAVRGVLPSLLDERPASVTVANRTPEKARVLAGRFGVQTALMQDLPAGYFDVVINGTSCGLSGQLPDIAPAVFGKCSLAYDMVYGKGAEPFLDFARKSGAAKTADGLGMLVGQAAVSYRLWRGFEPDAVSVIEYMRDR</sequence>
<evidence type="ECO:0000259" key="10">
    <source>
        <dbReference type="Pfam" id="PF08501"/>
    </source>
</evidence>
<dbReference type="NCBIfam" id="NF001310">
    <property type="entry name" value="PRK00258.1-2"/>
    <property type="match status" value="1"/>
</dbReference>
<feature type="binding site" evidence="8">
    <location>
        <position position="237"/>
    </location>
    <ligand>
        <name>NADP(+)</name>
        <dbReference type="ChEBI" id="CHEBI:58349"/>
    </ligand>
</feature>
<comment type="function">
    <text evidence="8">Involved in the biosynthesis of the chorismate, which leads to the biosynthesis of aromatic amino acids. Catalyzes the reversible NADPH linked reduction of 3-dehydroshikimate (DHSA) to yield shikimate (SA).</text>
</comment>
<accession>A0ABW8Q362</accession>
<dbReference type="PANTHER" id="PTHR21089">
    <property type="entry name" value="SHIKIMATE DEHYDROGENASE"/>
    <property type="match status" value="1"/>
</dbReference>
<evidence type="ECO:0000313" key="12">
    <source>
        <dbReference type="EMBL" id="MFK7641998.1"/>
    </source>
</evidence>
<keyword evidence="4 8" id="KW-0521">NADP</keyword>
<feature type="binding site" evidence="8">
    <location>
        <position position="213"/>
    </location>
    <ligand>
        <name>NADP(+)</name>
        <dbReference type="ChEBI" id="CHEBI:58349"/>
    </ligand>
</feature>
<feature type="binding site" evidence="8">
    <location>
        <position position="244"/>
    </location>
    <ligand>
        <name>shikimate</name>
        <dbReference type="ChEBI" id="CHEBI:36208"/>
    </ligand>
</feature>
<evidence type="ECO:0000259" key="11">
    <source>
        <dbReference type="Pfam" id="PF18317"/>
    </source>
</evidence>
<comment type="pathway">
    <text evidence="1 8">Metabolic intermediate biosynthesis; chorismate biosynthesis; chorismate from D-erythrose 4-phosphate and phosphoenolpyruvate: step 4/7.</text>
</comment>
<evidence type="ECO:0000256" key="4">
    <source>
        <dbReference type="ARBA" id="ARBA00022857"/>
    </source>
</evidence>
<evidence type="ECO:0000256" key="8">
    <source>
        <dbReference type="HAMAP-Rule" id="MF_00222"/>
    </source>
</evidence>
<evidence type="ECO:0000256" key="5">
    <source>
        <dbReference type="ARBA" id="ARBA00023002"/>
    </source>
</evidence>
<dbReference type="InterPro" id="IPR006151">
    <property type="entry name" value="Shikm_DH/Glu-tRNA_Rdtase"/>
</dbReference>
<keyword evidence="5 8" id="KW-0560">Oxidoreductase</keyword>
<feature type="domain" description="Quinate/shikimate 5-dehydrogenase/glutamyl-tRNA reductase" evidence="9">
    <location>
        <begin position="120"/>
        <end position="189"/>
    </location>
</feature>
<keyword evidence="6 8" id="KW-0057">Aromatic amino acid biosynthesis</keyword>
<dbReference type="Pfam" id="PF01488">
    <property type="entry name" value="Shikimate_DH"/>
    <property type="match status" value="1"/>
</dbReference>
<protein>
    <recommendedName>
        <fullName evidence="2 8">Shikimate dehydrogenase (NADP(+))</fullName>
        <shortName evidence="8">SDH</shortName>
        <ecNumber evidence="2 8">1.1.1.25</ecNumber>
    </recommendedName>
</protein>
<gene>
    <name evidence="8 12" type="primary">aroE</name>
    <name evidence="12" type="ORF">ACI43T_05735</name>
</gene>
<dbReference type="CDD" id="cd01065">
    <property type="entry name" value="NAD_bind_Shikimate_DH"/>
    <property type="match status" value="1"/>
</dbReference>
<dbReference type="NCBIfam" id="TIGR00507">
    <property type="entry name" value="aroE"/>
    <property type="match status" value="1"/>
</dbReference>
<dbReference type="RefSeq" id="WP_405385837.1">
    <property type="nucleotide sequence ID" value="NZ_JBJGEB010000004.1"/>
</dbReference>
<dbReference type="InterPro" id="IPR022893">
    <property type="entry name" value="Shikimate_DH_fam"/>
</dbReference>
<evidence type="ECO:0000259" key="9">
    <source>
        <dbReference type="Pfam" id="PF01488"/>
    </source>
</evidence>
<feature type="binding site" evidence="8">
    <location>
        <position position="64"/>
    </location>
    <ligand>
        <name>shikimate</name>
        <dbReference type="ChEBI" id="CHEBI:36208"/>
    </ligand>
</feature>
<dbReference type="EC" id="1.1.1.25" evidence="2 8"/>
<dbReference type="EMBL" id="JBJGEB010000004">
    <property type="protein sequence ID" value="MFK7641998.1"/>
    <property type="molecule type" value="Genomic_DNA"/>
</dbReference>
<feature type="binding site" evidence="8">
    <location>
        <position position="105"/>
    </location>
    <ligand>
        <name>shikimate</name>
        <dbReference type="ChEBI" id="CHEBI:36208"/>
    </ligand>
</feature>
<comment type="similarity">
    <text evidence="8">Belongs to the shikimate dehydrogenase family.</text>
</comment>
<dbReference type="InterPro" id="IPR036291">
    <property type="entry name" value="NAD(P)-bd_dom_sf"/>
</dbReference>
<feature type="binding site" evidence="8">
    <location>
        <position position="80"/>
    </location>
    <ligand>
        <name>NADP(+)</name>
        <dbReference type="ChEBI" id="CHEBI:58349"/>
    </ligand>
</feature>
<evidence type="ECO:0000256" key="7">
    <source>
        <dbReference type="ARBA" id="ARBA00049442"/>
    </source>
</evidence>
<feature type="binding site" evidence="8">
    <location>
        <position position="89"/>
    </location>
    <ligand>
        <name>shikimate</name>
        <dbReference type="ChEBI" id="CHEBI:36208"/>
    </ligand>
</feature>